<organism evidence="1 2">
    <name type="scientific">Caerostris darwini</name>
    <dbReference type="NCBI Taxonomy" id="1538125"/>
    <lineage>
        <taxon>Eukaryota</taxon>
        <taxon>Metazoa</taxon>
        <taxon>Ecdysozoa</taxon>
        <taxon>Arthropoda</taxon>
        <taxon>Chelicerata</taxon>
        <taxon>Arachnida</taxon>
        <taxon>Araneae</taxon>
        <taxon>Araneomorphae</taxon>
        <taxon>Entelegynae</taxon>
        <taxon>Araneoidea</taxon>
        <taxon>Araneidae</taxon>
        <taxon>Caerostris</taxon>
    </lineage>
</organism>
<name>A0AAV4W6P9_9ARAC</name>
<dbReference type="EMBL" id="BPLQ01014149">
    <property type="protein sequence ID" value="GIY77626.1"/>
    <property type="molecule type" value="Genomic_DNA"/>
</dbReference>
<dbReference type="AlphaFoldDB" id="A0AAV4W6P9"/>
<accession>A0AAV4W6P9</accession>
<sequence length="180" mass="20161">MDFHANPQRMDIHANPQRMDIHANPQGMDIHANPQGMDIHANLSGDARLIGNHEDLMLEYCVDICKGGHNKSLRLEILFVGKKRKVGKRKSIANPNSFKSTGNPNLCKSRSIQGHNKSKSTGIKIHANPQQINPCKFYIKSVSMKSASNRIHENSTSNLIYANRIKSHQYPFKLIGLGLI</sequence>
<dbReference type="Proteomes" id="UP001054837">
    <property type="component" value="Unassembled WGS sequence"/>
</dbReference>
<protein>
    <submittedName>
        <fullName evidence="1">Uncharacterized protein</fullName>
    </submittedName>
</protein>
<evidence type="ECO:0000313" key="2">
    <source>
        <dbReference type="Proteomes" id="UP001054837"/>
    </source>
</evidence>
<evidence type="ECO:0000313" key="1">
    <source>
        <dbReference type="EMBL" id="GIY77626.1"/>
    </source>
</evidence>
<reference evidence="1 2" key="1">
    <citation type="submission" date="2021-06" db="EMBL/GenBank/DDBJ databases">
        <title>Caerostris darwini draft genome.</title>
        <authorList>
            <person name="Kono N."/>
            <person name="Arakawa K."/>
        </authorList>
    </citation>
    <scope>NUCLEOTIDE SEQUENCE [LARGE SCALE GENOMIC DNA]</scope>
</reference>
<keyword evidence="2" id="KW-1185">Reference proteome</keyword>
<comment type="caution">
    <text evidence="1">The sequence shown here is derived from an EMBL/GenBank/DDBJ whole genome shotgun (WGS) entry which is preliminary data.</text>
</comment>
<gene>
    <name evidence="1" type="ORF">CDAR_2321</name>
</gene>
<proteinExistence type="predicted"/>